<reference evidence="3 4" key="1">
    <citation type="submission" date="2024-01" db="EMBL/GenBank/DDBJ databases">
        <title>Hyphobacterium bacterium isolated from marine sediment.</title>
        <authorList>
            <person name="Zhao S."/>
        </authorList>
    </citation>
    <scope>NUCLEOTIDE SEQUENCE [LARGE SCALE GENOMIC DNA]</scope>
    <source>
        <strain evidence="4">HN65</strain>
    </source>
</reference>
<accession>A0ABU7LMM3</accession>
<evidence type="ECO:0000256" key="1">
    <source>
        <dbReference type="SAM" id="Phobius"/>
    </source>
</evidence>
<feature type="transmembrane region" description="Helical" evidence="1">
    <location>
        <begin position="48"/>
        <end position="71"/>
    </location>
</feature>
<proteinExistence type="predicted"/>
<keyword evidence="1" id="KW-1133">Transmembrane helix</keyword>
<dbReference type="SUPFAM" id="SSF81324">
    <property type="entry name" value="Voltage-gated potassium channels"/>
    <property type="match status" value="1"/>
</dbReference>
<feature type="domain" description="Potassium channel" evidence="2">
    <location>
        <begin position="65"/>
        <end position="132"/>
    </location>
</feature>
<organism evidence="3 4">
    <name type="scientific">Hyphobacterium lacteum</name>
    <dbReference type="NCBI Taxonomy" id="3116575"/>
    <lineage>
        <taxon>Bacteria</taxon>
        <taxon>Pseudomonadati</taxon>
        <taxon>Pseudomonadota</taxon>
        <taxon>Alphaproteobacteria</taxon>
        <taxon>Maricaulales</taxon>
        <taxon>Maricaulaceae</taxon>
        <taxon>Hyphobacterium</taxon>
    </lineage>
</organism>
<feature type="transmembrane region" description="Helical" evidence="1">
    <location>
        <begin position="6"/>
        <end position="27"/>
    </location>
</feature>
<name>A0ABU7LMM3_9PROT</name>
<keyword evidence="1" id="KW-0812">Transmembrane</keyword>
<dbReference type="Gene3D" id="1.10.287.70">
    <property type="match status" value="1"/>
</dbReference>
<feature type="transmembrane region" description="Helical" evidence="1">
    <location>
        <begin position="115"/>
        <end position="133"/>
    </location>
</feature>
<sequence length="151" mass="17115">MIMPLLVSAVLMTLTVIIHMVGLILLMGFLQARSRRLRPFESPVRQGIFIVTIMLGLVVIHAIEIWIYTVFYTAMGIFPDMGESLYYSISTFTTVGFGDVNIESDWRIVGALESFNGFLLIGWSTAFLVAVIGRMRSMEMDWLDRLREGID</sequence>
<dbReference type="RefSeq" id="WP_330197839.1">
    <property type="nucleotide sequence ID" value="NZ_JAZDRP010000001.1"/>
</dbReference>
<dbReference type="InterPro" id="IPR013099">
    <property type="entry name" value="K_chnl_dom"/>
</dbReference>
<gene>
    <name evidence="3" type="ORF">V0U79_02280</name>
</gene>
<evidence type="ECO:0000259" key="2">
    <source>
        <dbReference type="Pfam" id="PF07885"/>
    </source>
</evidence>
<evidence type="ECO:0000313" key="4">
    <source>
        <dbReference type="Proteomes" id="UP001354971"/>
    </source>
</evidence>
<dbReference type="Pfam" id="PF07885">
    <property type="entry name" value="Ion_trans_2"/>
    <property type="match status" value="1"/>
</dbReference>
<evidence type="ECO:0000313" key="3">
    <source>
        <dbReference type="EMBL" id="MEE2525176.1"/>
    </source>
</evidence>
<protein>
    <submittedName>
        <fullName evidence="3">Ion channel</fullName>
    </submittedName>
</protein>
<dbReference type="Proteomes" id="UP001354971">
    <property type="component" value="Unassembled WGS sequence"/>
</dbReference>
<keyword evidence="1" id="KW-0472">Membrane</keyword>
<comment type="caution">
    <text evidence="3">The sequence shown here is derived from an EMBL/GenBank/DDBJ whole genome shotgun (WGS) entry which is preliminary data.</text>
</comment>
<keyword evidence="4" id="KW-1185">Reference proteome</keyword>
<dbReference type="EMBL" id="JAZDRP010000001">
    <property type="protein sequence ID" value="MEE2525176.1"/>
    <property type="molecule type" value="Genomic_DNA"/>
</dbReference>